<evidence type="ECO:0000256" key="2">
    <source>
        <dbReference type="ARBA" id="ARBA00022448"/>
    </source>
</evidence>
<dbReference type="PROSITE" id="PS50176">
    <property type="entry name" value="ARM_REPEAT"/>
    <property type="match status" value="1"/>
</dbReference>
<dbReference type="Proteomes" id="UP001209540">
    <property type="component" value="Unassembled WGS sequence"/>
</dbReference>
<evidence type="ECO:0000256" key="3">
    <source>
        <dbReference type="ARBA" id="ARBA00022927"/>
    </source>
</evidence>
<evidence type="ECO:0000256" key="1">
    <source>
        <dbReference type="ARBA" id="ARBA00010394"/>
    </source>
</evidence>
<dbReference type="GO" id="GO:0015031">
    <property type="term" value="P:protein transport"/>
    <property type="evidence" value="ECO:0007669"/>
    <property type="project" value="UniProtKB-KW"/>
</dbReference>
<dbReference type="AlphaFoldDB" id="A0AAD5KLM8"/>
<comment type="caution">
    <text evidence="5">The sequence shown here is derived from an EMBL/GenBank/DDBJ whole genome shotgun (WGS) entry which is preliminary data.</text>
</comment>
<name>A0AAD5KLM8_9FUNG</name>
<dbReference type="Pfam" id="PF00514">
    <property type="entry name" value="Arm"/>
    <property type="match status" value="1"/>
</dbReference>
<dbReference type="EMBL" id="JAIXMP010000003">
    <property type="protein sequence ID" value="KAI9275643.1"/>
    <property type="molecule type" value="Genomic_DNA"/>
</dbReference>
<feature type="repeat" description="ARM" evidence="4">
    <location>
        <begin position="174"/>
        <end position="218"/>
    </location>
</feature>
<sequence>MSNRRALYKRNSIGSHEQLRERRVVLDESLRKKHREQLISAKRFRHLSRREFNENDQVQALANDLKSNEQSTRMEAAQYLSKFLVEPCQALITYITHGDCIETLTRMMSDIAAGPHDLWAKSITTVPYMVSFLDSENLNLREAAAGALGNMAAEDLGDMTSEDDEVRTMIRNNGAIPPLVRLLDSNDSRLVQTACFALANLARGNERQLNEFIVAAIGKPLFRHLRDETPDTVTEVCWVMSYLTAGSQQFRQQIMQQGIANILVRELRNLCQQGPVVLPLLRTLGNLCGGPDEYIEVFIDQEGFLFTLLLLTHSEHRQRPDIVKKVVDANAIAYLTDILVQHGALDIRKGAATCLLNIAYHGEKYMLLLPHQQLLPAFVDLVQSQDAEEMRLGLSYVEMLLTRVPRGNEVVQVTPGCVEALGAVNPVPDPELYAFANNLVDKFYEETPGLQGF</sequence>
<dbReference type="PANTHER" id="PTHR23316">
    <property type="entry name" value="IMPORTIN ALPHA"/>
    <property type="match status" value="1"/>
</dbReference>
<keyword evidence="6" id="KW-1185">Reference proteome</keyword>
<reference evidence="5" key="2">
    <citation type="submission" date="2023-02" db="EMBL/GenBank/DDBJ databases">
        <authorList>
            <consortium name="DOE Joint Genome Institute"/>
            <person name="Mondo S.J."/>
            <person name="Chang Y."/>
            <person name="Wang Y."/>
            <person name="Ahrendt S."/>
            <person name="Andreopoulos W."/>
            <person name="Barry K."/>
            <person name="Beard J."/>
            <person name="Benny G.L."/>
            <person name="Blankenship S."/>
            <person name="Bonito G."/>
            <person name="Cuomo C."/>
            <person name="Desiro A."/>
            <person name="Gervers K.A."/>
            <person name="Hundley H."/>
            <person name="Kuo A."/>
            <person name="LaButti K."/>
            <person name="Lang B.F."/>
            <person name="Lipzen A."/>
            <person name="O'Donnell K."/>
            <person name="Pangilinan J."/>
            <person name="Reynolds N."/>
            <person name="Sandor L."/>
            <person name="Smith M.W."/>
            <person name="Tsang A."/>
            <person name="Grigoriev I.V."/>
            <person name="Stajich J.E."/>
            <person name="Spatafora J.W."/>
        </authorList>
    </citation>
    <scope>NUCLEOTIDE SEQUENCE</scope>
    <source>
        <strain evidence="5">RSA 2281</strain>
    </source>
</reference>
<protein>
    <submittedName>
        <fullName evidence="5">Armadillo-type protein</fullName>
    </submittedName>
</protein>
<gene>
    <name evidence="5" type="ORF">BDA99DRAFT_431291</name>
</gene>
<evidence type="ECO:0000313" key="6">
    <source>
        <dbReference type="Proteomes" id="UP001209540"/>
    </source>
</evidence>
<proteinExistence type="inferred from homology"/>
<dbReference type="InterPro" id="IPR016024">
    <property type="entry name" value="ARM-type_fold"/>
</dbReference>
<keyword evidence="2" id="KW-0813">Transport</keyword>
<comment type="similarity">
    <text evidence="1">Belongs to the importin alpha family.</text>
</comment>
<dbReference type="InterPro" id="IPR011989">
    <property type="entry name" value="ARM-like"/>
</dbReference>
<keyword evidence="3" id="KW-0653">Protein transport</keyword>
<dbReference type="Gene3D" id="1.25.10.10">
    <property type="entry name" value="Leucine-rich Repeat Variant"/>
    <property type="match status" value="1"/>
</dbReference>
<organism evidence="5 6">
    <name type="scientific">Phascolomyces articulosus</name>
    <dbReference type="NCBI Taxonomy" id="60185"/>
    <lineage>
        <taxon>Eukaryota</taxon>
        <taxon>Fungi</taxon>
        <taxon>Fungi incertae sedis</taxon>
        <taxon>Mucoromycota</taxon>
        <taxon>Mucoromycotina</taxon>
        <taxon>Mucoromycetes</taxon>
        <taxon>Mucorales</taxon>
        <taxon>Lichtheimiaceae</taxon>
        <taxon>Phascolomyces</taxon>
    </lineage>
</organism>
<accession>A0AAD5KLM8</accession>
<evidence type="ECO:0000256" key="4">
    <source>
        <dbReference type="PROSITE-ProRule" id="PRU00259"/>
    </source>
</evidence>
<dbReference type="InterPro" id="IPR000225">
    <property type="entry name" value="Armadillo"/>
</dbReference>
<reference evidence="5" key="1">
    <citation type="journal article" date="2022" name="IScience">
        <title>Evolution of zygomycete secretomes and the origins of terrestrial fungal ecologies.</title>
        <authorList>
            <person name="Chang Y."/>
            <person name="Wang Y."/>
            <person name="Mondo S."/>
            <person name="Ahrendt S."/>
            <person name="Andreopoulos W."/>
            <person name="Barry K."/>
            <person name="Beard J."/>
            <person name="Benny G.L."/>
            <person name="Blankenship S."/>
            <person name="Bonito G."/>
            <person name="Cuomo C."/>
            <person name="Desiro A."/>
            <person name="Gervers K.A."/>
            <person name="Hundley H."/>
            <person name="Kuo A."/>
            <person name="LaButti K."/>
            <person name="Lang B.F."/>
            <person name="Lipzen A."/>
            <person name="O'Donnell K."/>
            <person name="Pangilinan J."/>
            <person name="Reynolds N."/>
            <person name="Sandor L."/>
            <person name="Smith M.E."/>
            <person name="Tsang A."/>
            <person name="Grigoriev I.V."/>
            <person name="Stajich J.E."/>
            <person name="Spatafora J.W."/>
        </authorList>
    </citation>
    <scope>NUCLEOTIDE SEQUENCE</scope>
    <source>
        <strain evidence="5">RSA 2281</strain>
    </source>
</reference>
<dbReference type="SUPFAM" id="SSF48371">
    <property type="entry name" value="ARM repeat"/>
    <property type="match status" value="1"/>
</dbReference>
<evidence type="ECO:0000313" key="5">
    <source>
        <dbReference type="EMBL" id="KAI9275643.1"/>
    </source>
</evidence>
<dbReference type="SMART" id="SM00185">
    <property type="entry name" value="ARM"/>
    <property type="match status" value="3"/>
</dbReference>